<evidence type="ECO:0000313" key="11">
    <source>
        <dbReference type="EMBL" id="RFA33599.1"/>
    </source>
</evidence>
<dbReference type="CDD" id="cd00609">
    <property type="entry name" value="AAT_like"/>
    <property type="match status" value="1"/>
</dbReference>
<feature type="domain" description="Aminotransferase class I/classII large" evidence="10">
    <location>
        <begin position="39"/>
        <end position="364"/>
    </location>
</feature>
<dbReference type="AlphaFoldDB" id="A0A3E0WMF7"/>
<comment type="subunit">
    <text evidence="4 9">Homodimer.</text>
</comment>
<dbReference type="GO" id="GO:0030170">
    <property type="term" value="F:pyridoxal phosphate binding"/>
    <property type="evidence" value="ECO:0007669"/>
    <property type="project" value="InterPro"/>
</dbReference>
<evidence type="ECO:0000259" key="10">
    <source>
        <dbReference type="Pfam" id="PF00155"/>
    </source>
</evidence>
<dbReference type="UniPathway" id="UPA00031">
    <property type="reaction ID" value="UER00012"/>
</dbReference>
<comment type="pathway">
    <text evidence="2 9">Amino-acid biosynthesis; L-histidine biosynthesis; L-histidine from 5-phospho-alpha-D-ribose 1-diphosphate: step 7/9.</text>
</comment>
<evidence type="ECO:0000313" key="12">
    <source>
        <dbReference type="Proteomes" id="UP000256763"/>
    </source>
</evidence>
<evidence type="ECO:0000256" key="5">
    <source>
        <dbReference type="ARBA" id="ARBA00022576"/>
    </source>
</evidence>
<evidence type="ECO:0000256" key="3">
    <source>
        <dbReference type="ARBA" id="ARBA00007970"/>
    </source>
</evidence>
<reference evidence="12" key="1">
    <citation type="submission" date="2017-05" db="EMBL/GenBank/DDBJ databases">
        <authorList>
            <person name="Sharma S."/>
            <person name="Sidhu C."/>
            <person name="Pinnaka A.K."/>
        </authorList>
    </citation>
    <scope>NUCLEOTIDE SEQUENCE [LARGE SCALE GENOMIC DNA]</scope>
    <source>
        <strain evidence="12">AK93</strain>
    </source>
</reference>
<evidence type="ECO:0000256" key="6">
    <source>
        <dbReference type="ARBA" id="ARBA00022679"/>
    </source>
</evidence>
<dbReference type="Gene3D" id="3.40.640.10">
    <property type="entry name" value="Type I PLP-dependent aspartate aminotransferase-like (Major domain)"/>
    <property type="match status" value="1"/>
</dbReference>
<dbReference type="NCBIfam" id="TIGR01141">
    <property type="entry name" value="hisC"/>
    <property type="match status" value="1"/>
</dbReference>
<keyword evidence="12" id="KW-1185">Reference proteome</keyword>
<protein>
    <recommendedName>
        <fullName evidence="9">Histidinol-phosphate aminotransferase</fullName>
        <ecNumber evidence="9">2.6.1.9</ecNumber>
    </recommendedName>
    <alternativeName>
        <fullName evidence="9">Imidazole acetol-phosphate transaminase</fullName>
    </alternativeName>
</protein>
<dbReference type="GO" id="GO:0000105">
    <property type="term" value="P:L-histidine biosynthetic process"/>
    <property type="evidence" value="ECO:0007669"/>
    <property type="project" value="UniProtKB-UniRule"/>
</dbReference>
<comment type="catalytic activity">
    <reaction evidence="8 9">
        <text>L-histidinol phosphate + 2-oxoglutarate = 3-(imidazol-4-yl)-2-oxopropyl phosphate + L-glutamate</text>
        <dbReference type="Rhea" id="RHEA:23744"/>
        <dbReference type="ChEBI" id="CHEBI:16810"/>
        <dbReference type="ChEBI" id="CHEBI:29985"/>
        <dbReference type="ChEBI" id="CHEBI:57766"/>
        <dbReference type="ChEBI" id="CHEBI:57980"/>
        <dbReference type="EC" id="2.6.1.9"/>
    </reaction>
</comment>
<comment type="similarity">
    <text evidence="3 9">Belongs to the class-II pyridoxal-phosphate-dependent aminotransferase family. Histidinol-phosphate aminotransferase subfamily.</text>
</comment>
<dbReference type="SUPFAM" id="SSF53383">
    <property type="entry name" value="PLP-dependent transferases"/>
    <property type="match status" value="1"/>
</dbReference>
<sequence length="385" mass="41268">MKQSMPDYCDLAAPGVRGLQPYQPGKPMAELEREYGLRDVIKLASNENPLGPSPKALAAAEAALKDLHWYPDGNGFELKTALAAHHRVDPACITLGNGSNDCLDLIARTFLGPGREALFAQHAFAIYAIAAMSAGAKPVAAPALAIDSSMPYGHDLDALVERIGPNTAVVFVANPNNPTGTWLQKDELERFLAAVPPKVIVVLDEAYIEYALEAEGYPDATQWLAQMPNLIVTRTFSKAYGLAGLRIGYSVSSAAVADLLNRVRHPFNANSLAQVAACAALGDEAHIAAAVELNREEKARVADACAGLGLPTLPSAGNFLCVQVGAKAMEVNEGLLRRGVIVRPIGGYRMPEYLRISIGLPHENDRCLHVLRELGEHGLLTVRER</sequence>
<keyword evidence="9" id="KW-0368">Histidine biosynthesis</keyword>
<dbReference type="EC" id="2.6.1.9" evidence="9"/>
<evidence type="ECO:0000256" key="8">
    <source>
        <dbReference type="ARBA" id="ARBA00047481"/>
    </source>
</evidence>
<dbReference type="GO" id="GO:0004400">
    <property type="term" value="F:histidinol-phosphate transaminase activity"/>
    <property type="evidence" value="ECO:0007669"/>
    <property type="project" value="UniProtKB-UniRule"/>
</dbReference>
<dbReference type="HAMAP" id="MF_01023">
    <property type="entry name" value="HisC_aminotrans_2"/>
    <property type="match status" value="1"/>
</dbReference>
<comment type="cofactor">
    <cofactor evidence="1 9">
        <name>pyridoxal 5'-phosphate</name>
        <dbReference type="ChEBI" id="CHEBI:597326"/>
    </cofactor>
</comment>
<feature type="modified residue" description="N6-(pyridoxal phosphate)lysine" evidence="9">
    <location>
        <position position="238"/>
    </location>
</feature>
<organism evidence="11 12">
    <name type="scientific">Alkalilimnicola ehrlichii</name>
    <dbReference type="NCBI Taxonomy" id="351052"/>
    <lineage>
        <taxon>Bacteria</taxon>
        <taxon>Pseudomonadati</taxon>
        <taxon>Pseudomonadota</taxon>
        <taxon>Gammaproteobacteria</taxon>
        <taxon>Chromatiales</taxon>
        <taxon>Ectothiorhodospiraceae</taxon>
        <taxon>Alkalilimnicola</taxon>
    </lineage>
</organism>
<dbReference type="PROSITE" id="PS00599">
    <property type="entry name" value="AA_TRANSFER_CLASS_2"/>
    <property type="match status" value="1"/>
</dbReference>
<dbReference type="PANTHER" id="PTHR43643:SF3">
    <property type="entry name" value="HISTIDINOL-PHOSPHATE AMINOTRANSFERASE"/>
    <property type="match status" value="1"/>
</dbReference>
<gene>
    <name evidence="9" type="primary">hisC</name>
    <name evidence="11" type="ORF">CAL65_17275</name>
</gene>
<evidence type="ECO:0000256" key="9">
    <source>
        <dbReference type="HAMAP-Rule" id="MF_01023"/>
    </source>
</evidence>
<name>A0A3E0WMF7_9GAMM</name>
<dbReference type="InterPro" id="IPR005861">
    <property type="entry name" value="HisP_aminotrans"/>
</dbReference>
<keyword evidence="9" id="KW-0028">Amino-acid biosynthesis</keyword>
<evidence type="ECO:0000256" key="2">
    <source>
        <dbReference type="ARBA" id="ARBA00005011"/>
    </source>
</evidence>
<evidence type="ECO:0000256" key="4">
    <source>
        <dbReference type="ARBA" id="ARBA00011738"/>
    </source>
</evidence>
<dbReference type="PANTHER" id="PTHR43643">
    <property type="entry name" value="HISTIDINOL-PHOSPHATE AMINOTRANSFERASE 2"/>
    <property type="match status" value="1"/>
</dbReference>
<dbReference type="Gene3D" id="3.90.1150.10">
    <property type="entry name" value="Aspartate Aminotransferase, domain 1"/>
    <property type="match status" value="1"/>
</dbReference>
<dbReference type="InterPro" id="IPR015424">
    <property type="entry name" value="PyrdxlP-dep_Trfase"/>
</dbReference>
<dbReference type="InterPro" id="IPR004839">
    <property type="entry name" value="Aminotransferase_I/II_large"/>
</dbReference>
<dbReference type="Pfam" id="PF00155">
    <property type="entry name" value="Aminotran_1_2"/>
    <property type="match status" value="1"/>
</dbReference>
<evidence type="ECO:0000256" key="1">
    <source>
        <dbReference type="ARBA" id="ARBA00001933"/>
    </source>
</evidence>
<dbReference type="InterPro" id="IPR050106">
    <property type="entry name" value="HistidinolP_aminotransfase"/>
</dbReference>
<dbReference type="InterPro" id="IPR015422">
    <property type="entry name" value="PyrdxlP-dep_Trfase_small"/>
</dbReference>
<comment type="caution">
    <text evidence="11">The sequence shown here is derived from an EMBL/GenBank/DDBJ whole genome shotgun (WGS) entry which is preliminary data.</text>
</comment>
<keyword evidence="5 9" id="KW-0032">Aminotransferase</keyword>
<dbReference type="OrthoDB" id="9813612at2"/>
<accession>A0A3E0WMF7</accession>
<keyword evidence="6 9" id="KW-0808">Transferase</keyword>
<dbReference type="RefSeq" id="WP_116302894.1">
    <property type="nucleotide sequence ID" value="NZ_NFZV01000015.1"/>
</dbReference>
<dbReference type="InterPro" id="IPR015421">
    <property type="entry name" value="PyrdxlP-dep_Trfase_major"/>
</dbReference>
<dbReference type="Proteomes" id="UP000256763">
    <property type="component" value="Unassembled WGS sequence"/>
</dbReference>
<dbReference type="InterPro" id="IPR001917">
    <property type="entry name" value="Aminotrans_II_pyridoxalP_BS"/>
</dbReference>
<keyword evidence="7 9" id="KW-0663">Pyridoxal phosphate</keyword>
<evidence type="ECO:0000256" key="7">
    <source>
        <dbReference type="ARBA" id="ARBA00022898"/>
    </source>
</evidence>
<proteinExistence type="inferred from homology"/>
<dbReference type="EMBL" id="NFZW01000020">
    <property type="protein sequence ID" value="RFA33599.1"/>
    <property type="molecule type" value="Genomic_DNA"/>
</dbReference>